<dbReference type="SUPFAM" id="SSF55874">
    <property type="entry name" value="ATPase domain of HSP90 chaperone/DNA topoisomerase II/histidine kinase"/>
    <property type="match status" value="1"/>
</dbReference>
<evidence type="ECO:0000256" key="3">
    <source>
        <dbReference type="ARBA" id="ARBA00022553"/>
    </source>
</evidence>
<dbReference type="Pfam" id="PF00072">
    <property type="entry name" value="Response_reg"/>
    <property type="match status" value="1"/>
</dbReference>
<dbReference type="CDD" id="cd00075">
    <property type="entry name" value="HATPase"/>
    <property type="match status" value="1"/>
</dbReference>
<dbReference type="CDD" id="cd00082">
    <property type="entry name" value="HisKA"/>
    <property type="match status" value="1"/>
</dbReference>
<dbReference type="PROSITE" id="PS50110">
    <property type="entry name" value="RESPONSE_REGULATORY"/>
    <property type="match status" value="1"/>
</dbReference>
<dbReference type="PRINTS" id="PR00344">
    <property type="entry name" value="BCTRLSENSOR"/>
</dbReference>
<dbReference type="SUPFAM" id="SSF47384">
    <property type="entry name" value="Homodimeric domain of signal transducing histidine kinase"/>
    <property type="match status" value="1"/>
</dbReference>
<dbReference type="PANTHER" id="PTHR43065:SF10">
    <property type="entry name" value="PEROXIDE STRESS-ACTIVATED HISTIDINE KINASE MAK3"/>
    <property type="match status" value="1"/>
</dbReference>
<dbReference type="InterPro" id="IPR036097">
    <property type="entry name" value="HisK_dim/P_sf"/>
</dbReference>
<evidence type="ECO:0000256" key="5">
    <source>
        <dbReference type="ARBA" id="ARBA00022741"/>
    </source>
</evidence>
<keyword evidence="4" id="KW-0808">Transferase</keyword>
<evidence type="ECO:0000259" key="11">
    <source>
        <dbReference type="PROSITE" id="PS50110"/>
    </source>
</evidence>
<dbReference type="InterPro" id="IPR036890">
    <property type="entry name" value="HATPase_C_sf"/>
</dbReference>
<dbReference type="SMART" id="SM00448">
    <property type="entry name" value="REC"/>
    <property type="match status" value="1"/>
</dbReference>
<dbReference type="InterPro" id="IPR001789">
    <property type="entry name" value="Sig_transdc_resp-reg_receiver"/>
</dbReference>
<accession>A0ABY9WY63</accession>
<evidence type="ECO:0000256" key="9">
    <source>
        <dbReference type="PROSITE-ProRule" id="PRU00169"/>
    </source>
</evidence>
<evidence type="ECO:0000256" key="4">
    <source>
        <dbReference type="ARBA" id="ARBA00022679"/>
    </source>
</evidence>
<gene>
    <name evidence="12" type="ORF">F0U60_31015</name>
</gene>
<proteinExistence type="predicted"/>
<dbReference type="SMART" id="SM00387">
    <property type="entry name" value="HATPase_c"/>
    <property type="match status" value="1"/>
</dbReference>
<dbReference type="Gene3D" id="3.30.565.10">
    <property type="entry name" value="Histidine kinase-like ATPase, C-terminal domain"/>
    <property type="match status" value="1"/>
</dbReference>
<dbReference type="EC" id="2.7.13.3" evidence="2"/>
<dbReference type="InterPro" id="IPR003594">
    <property type="entry name" value="HATPase_dom"/>
</dbReference>
<evidence type="ECO:0000259" key="10">
    <source>
        <dbReference type="PROSITE" id="PS50109"/>
    </source>
</evidence>
<dbReference type="InterPro" id="IPR003661">
    <property type="entry name" value="HisK_dim/P_dom"/>
</dbReference>
<evidence type="ECO:0000256" key="8">
    <source>
        <dbReference type="ARBA" id="ARBA00023012"/>
    </source>
</evidence>
<keyword evidence="3 9" id="KW-0597">Phosphoprotein</keyword>
<dbReference type="Pfam" id="PF02518">
    <property type="entry name" value="HATPase_c"/>
    <property type="match status" value="1"/>
</dbReference>
<keyword evidence="7" id="KW-0067">ATP-binding</keyword>
<dbReference type="SMART" id="SM00388">
    <property type="entry name" value="HisKA"/>
    <property type="match status" value="1"/>
</dbReference>
<dbReference type="InterPro" id="IPR011006">
    <property type="entry name" value="CheY-like_superfamily"/>
</dbReference>
<keyword evidence="6" id="KW-0418">Kinase</keyword>
<keyword evidence="8" id="KW-0902">Two-component regulatory system</keyword>
<dbReference type="Pfam" id="PF00512">
    <property type="entry name" value="HisKA"/>
    <property type="match status" value="1"/>
</dbReference>
<reference evidence="12 13" key="1">
    <citation type="submission" date="2019-08" db="EMBL/GenBank/DDBJ databases">
        <title>Archangium and Cystobacter genomes.</title>
        <authorList>
            <person name="Chen I.-C.K."/>
            <person name="Wielgoss S."/>
        </authorList>
    </citation>
    <scope>NUCLEOTIDE SEQUENCE [LARGE SCALE GENOMIC DNA]</scope>
    <source>
        <strain evidence="12 13">Cbm 6</strain>
    </source>
</reference>
<dbReference type="InterPro" id="IPR005467">
    <property type="entry name" value="His_kinase_dom"/>
</dbReference>
<evidence type="ECO:0000256" key="2">
    <source>
        <dbReference type="ARBA" id="ARBA00012438"/>
    </source>
</evidence>
<feature type="modified residue" description="4-aspartylphosphate" evidence="9">
    <location>
        <position position="59"/>
    </location>
</feature>
<evidence type="ECO:0000256" key="6">
    <source>
        <dbReference type="ARBA" id="ARBA00022777"/>
    </source>
</evidence>
<keyword evidence="5" id="KW-0547">Nucleotide-binding</keyword>
<dbReference type="Gene3D" id="1.10.287.130">
    <property type="match status" value="1"/>
</dbReference>
<dbReference type="InterPro" id="IPR004358">
    <property type="entry name" value="Sig_transdc_His_kin-like_C"/>
</dbReference>
<dbReference type="PROSITE" id="PS50109">
    <property type="entry name" value="HIS_KIN"/>
    <property type="match status" value="1"/>
</dbReference>
<sequence length="369" mass="40447">MSLPHSSHRPRVLVVDDNAAFLDNLQELLGDAGYLVEGASSCREARERAGDGFDVALVDLRLPDGEGTALARELKEKVPESEVVLLTGFATLETAVAAVRAGACAYLMKPCAPNELLLTLEQAMRQVRLQAEKRELARRAQVTEKLAAVGTMTAGLSHEIRNPLNAAALQLSVLERRVRRLSEDLQPNLLEPLMLVRDEIRRLDHILEDFLQFARPREFRPEPVELKTLLRRVVDLLGGQADARRVRLELEGEGLLSVPPVWGEEERLRQVIINLAINALEATPAGGLVRVSAGREGDMAWITVDDTGPGVPLEVRDRLFEPFFTTKAQGSGLGLSIVHSIVTQHGGTLEVDSSPEGGARFFLRLPLAP</sequence>
<comment type="catalytic activity">
    <reaction evidence="1">
        <text>ATP + protein L-histidine = ADP + protein N-phospho-L-histidine.</text>
        <dbReference type="EC" id="2.7.13.3"/>
    </reaction>
</comment>
<dbReference type="SUPFAM" id="SSF52172">
    <property type="entry name" value="CheY-like"/>
    <property type="match status" value="1"/>
</dbReference>
<protein>
    <recommendedName>
        <fullName evidence="2">histidine kinase</fullName>
        <ecNumber evidence="2">2.7.13.3</ecNumber>
    </recommendedName>
</protein>
<organism evidence="12 13">
    <name type="scientific">Archangium minus</name>
    <dbReference type="NCBI Taxonomy" id="83450"/>
    <lineage>
        <taxon>Bacteria</taxon>
        <taxon>Pseudomonadati</taxon>
        <taxon>Myxococcota</taxon>
        <taxon>Myxococcia</taxon>
        <taxon>Myxococcales</taxon>
        <taxon>Cystobacterineae</taxon>
        <taxon>Archangiaceae</taxon>
        <taxon>Archangium</taxon>
    </lineage>
</organism>
<evidence type="ECO:0000313" key="13">
    <source>
        <dbReference type="Proteomes" id="UP001611383"/>
    </source>
</evidence>
<dbReference type="Proteomes" id="UP001611383">
    <property type="component" value="Chromosome"/>
</dbReference>
<evidence type="ECO:0000256" key="7">
    <source>
        <dbReference type="ARBA" id="ARBA00022840"/>
    </source>
</evidence>
<name>A0ABY9WY63_9BACT</name>
<evidence type="ECO:0000313" key="12">
    <source>
        <dbReference type="EMBL" id="WNG48079.1"/>
    </source>
</evidence>
<dbReference type="RefSeq" id="WP_395805153.1">
    <property type="nucleotide sequence ID" value="NZ_CP043494.1"/>
</dbReference>
<dbReference type="Gene3D" id="3.40.50.2300">
    <property type="match status" value="1"/>
</dbReference>
<dbReference type="EMBL" id="CP043494">
    <property type="protein sequence ID" value="WNG48079.1"/>
    <property type="molecule type" value="Genomic_DNA"/>
</dbReference>
<keyword evidence="13" id="KW-1185">Reference proteome</keyword>
<feature type="domain" description="Histidine kinase" evidence="10">
    <location>
        <begin position="155"/>
        <end position="369"/>
    </location>
</feature>
<evidence type="ECO:0000256" key="1">
    <source>
        <dbReference type="ARBA" id="ARBA00000085"/>
    </source>
</evidence>
<feature type="domain" description="Response regulatory" evidence="11">
    <location>
        <begin position="11"/>
        <end position="124"/>
    </location>
</feature>
<dbReference type="PANTHER" id="PTHR43065">
    <property type="entry name" value="SENSOR HISTIDINE KINASE"/>
    <property type="match status" value="1"/>
</dbReference>